<protein>
    <submittedName>
        <fullName evidence="3">Uncharacterized protein</fullName>
    </submittedName>
</protein>
<accession>A0AAU9IAH0</accession>
<evidence type="ECO:0000256" key="1">
    <source>
        <dbReference type="SAM" id="Coils"/>
    </source>
</evidence>
<organism evidence="3 4">
    <name type="scientific">Blepharisma stoltei</name>
    <dbReference type="NCBI Taxonomy" id="1481888"/>
    <lineage>
        <taxon>Eukaryota</taxon>
        <taxon>Sar</taxon>
        <taxon>Alveolata</taxon>
        <taxon>Ciliophora</taxon>
        <taxon>Postciliodesmatophora</taxon>
        <taxon>Heterotrichea</taxon>
        <taxon>Heterotrichida</taxon>
        <taxon>Blepharismidae</taxon>
        <taxon>Blepharisma</taxon>
    </lineage>
</organism>
<comment type="caution">
    <text evidence="3">The sequence shown here is derived from an EMBL/GenBank/DDBJ whole genome shotgun (WGS) entry which is preliminary data.</text>
</comment>
<dbReference type="AlphaFoldDB" id="A0AAU9IAH0"/>
<dbReference type="Proteomes" id="UP001162131">
    <property type="component" value="Unassembled WGS sequence"/>
</dbReference>
<keyword evidence="4" id="KW-1185">Reference proteome</keyword>
<keyword evidence="1" id="KW-0175">Coiled coil</keyword>
<proteinExistence type="predicted"/>
<name>A0AAU9IAH0_9CILI</name>
<feature type="coiled-coil region" evidence="1">
    <location>
        <begin position="420"/>
        <end position="447"/>
    </location>
</feature>
<reference evidence="3" key="1">
    <citation type="submission" date="2021-09" db="EMBL/GenBank/DDBJ databases">
        <authorList>
            <consortium name="AG Swart"/>
            <person name="Singh M."/>
            <person name="Singh A."/>
            <person name="Seah K."/>
            <person name="Emmerich C."/>
        </authorList>
    </citation>
    <scope>NUCLEOTIDE SEQUENCE</scope>
    <source>
        <strain evidence="3">ATCC30299</strain>
    </source>
</reference>
<sequence>MHKHLINASISEESDNSGISTSSKRSCSSKRFIDGLNNSRAALKKVSQFKLQLKSEISSSSLSLWDTANPSQPQICYENSKIPSKKTEVETRFESVGEEGTAQVVHSPVVRRGKSADYGYCSPINFSLIPETLEKNKKRIECHNKTMSRVINYQSKFDELEELKTSREKIIKLMDEKNQVEFELLKVSMLMRDTELNCKAKDAEIENLKKSLQNFDQNSAKVNLELKLAKESFNGYIKEINALHKEVLEVKTKLEIVEMEKLNLKQDLQNANEENCNLKEKIRKVEHLSLEKNEQKAIKNLSNIILSKERNDHRAMTIAPECKDLEAKLKTAETDCEQFKNRYYNTLETLKSTGEWILDIIDLIHYGNSKSAIEEFLRTSGGFEEQMKIISQELTNINGPLLENSPMQLKSPVLANNQEVKTLKLQLSHEKADKKELEETMRIIQENINSTDLLSYLQAQASVIEECLRDEPDQDSP</sequence>
<dbReference type="EMBL" id="CAJZBQ010000005">
    <property type="protein sequence ID" value="CAG9312318.1"/>
    <property type="molecule type" value="Genomic_DNA"/>
</dbReference>
<feature type="region of interest" description="Disordered" evidence="2">
    <location>
        <begin position="1"/>
        <end position="25"/>
    </location>
</feature>
<gene>
    <name evidence="3" type="ORF">BSTOLATCC_MIC5560</name>
</gene>
<evidence type="ECO:0000313" key="4">
    <source>
        <dbReference type="Proteomes" id="UP001162131"/>
    </source>
</evidence>
<feature type="coiled-coil region" evidence="1">
    <location>
        <begin position="191"/>
        <end position="225"/>
    </location>
</feature>
<evidence type="ECO:0000256" key="2">
    <source>
        <dbReference type="SAM" id="MobiDB-lite"/>
    </source>
</evidence>
<evidence type="ECO:0000313" key="3">
    <source>
        <dbReference type="EMBL" id="CAG9312318.1"/>
    </source>
</evidence>